<feature type="transmembrane region" description="Helical" evidence="1">
    <location>
        <begin position="165"/>
        <end position="183"/>
    </location>
</feature>
<feature type="transmembrane region" description="Helical" evidence="1">
    <location>
        <begin position="195"/>
        <end position="215"/>
    </location>
</feature>
<feature type="transmembrane region" description="Helical" evidence="1">
    <location>
        <begin position="142"/>
        <end position="159"/>
    </location>
</feature>
<dbReference type="AlphaFoldDB" id="A0A930UFY5"/>
<feature type="transmembrane region" description="Helical" evidence="1">
    <location>
        <begin position="227"/>
        <end position="248"/>
    </location>
</feature>
<dbReference type="InterPro" id="IPR037185">
    <property type="entry name" value="EmrE-like"/>
</dbReference>
<keyword evidence="1" id="KW-1133">Transmembrane helix</keyword>
<proteinExistence type="predicted"/>
<feature type="transmembrane region" description="Helical" evidence="1">
    <location>
        <begin position="21"/>
        <end position="40"/>
    </location>
</feature>
<dbReference type="SUPFAM" id="SSF103481">
    <property type="entry name" value="Multidrug resistance efflux transporter EmrE"/>
    <property type="match status" value="2"/>
</dbReference>
<feature type="transmembrane region" description="Helical" evidence="1">
    <location>
        <begin position="111"/>
        <end position="133"/>
    </location>
</feature>
<comment type="caution">
    <text evidence="3">The sequence shown here is derived from an EMBL/GenBank/DDBJ whole genome shotgun (WGS) entry which is preliminary data.</text>
</comment>
<evidence type="ECO:0000313" key="4">
    <source>
        <dbReference type="Proteomes" id="UP000604381"/>
    </source>
</evidence>
<feature type="domain" description="EamA" evidence="2">
    <location>
        <begin position="167"/>
        <end position="297"/>
    </location>
</feature>
<keyword evidence="1" id="KW-0812">Transmembrane</keyword>
<evidence type="ECO:0000313" key="3">
    <source>
        <dbReference type="EMBL" id="MBF2735869.1"/>
    </source>
</evidence>
<dbReference type="EMBL" id="JADHEI010000053">
    <property type="protein sequence ID" value="MBF2735869.1"/>
    <property type="molecule type" value="Genomic_DNA"/>
</dbReference>
<evidence type="ECO:0000256" key="1">
    <source>
        <dbReference type="SAM" id="Phobius"/>
    </source>
</evidence>
<keyword evidence="4" id="KW-1185">Reference proteome</keyword>
<dbReference type="InterPro" id="IPR000620">
    <property type="entry name" value="EamA_dom"/>
</dbReference>
<dbReference type="Pfam" id="PF00892">
    <property type="entry name" value="EamA"/>
    <property type="match status" value="2"/>
</dbReference>
<reference evidence="3" key="1">
    <citation type="submission" date="2020-10" db="EMBL/GenBank/DDBJ databases">
        <title>An improved Amphimedon queenslandica hologenome assembly reveals how three proteobacterial symbionts can extend the metabolic phenotypic of their marine sponge host.</title>
        <authorList>
            <person name="Degnan B."/>
            <person name="Degnan S."/>
            <person name="Xiang X."/>
        </authorList>
    </citation>
    <scope>NUCLEOTIDE SEQUENCE</scope>
    <source>
        <strain evidence="3">AqS2</strain>
    </source>
</reference>
<feature type="domain" description="EamA" evidence="2">
    <location>
        <begin position="22"/>
        <end position="155"/>
    </location>
</feature>
<dbReference type="GO" id="GO:0016020">
    <property type="term" value="C:membrane"/>
    <property type="evidence" value="ECO:0007669"/>
    <property type="project" value="InterPro"/>
</dbReference>
<dbReference type="Proteomes" id="UP000604381">
    <property type="component" value="Unassembled WGS sequence"/>
</dbReference>
<organism evidence="3 4">
    <name type="scientific">Candidatus Amphirhobacter heronislandensis</name>
    <dbReference type="NCBI Taxonomy" id="1732024"/>
    <lineage>
        <taxon>Bacteria</taxon>
        <taxon>Pseudomonadati</taxon>
        <taxon>Pseudomonadota</taxon>
        <taxon>Gammaproteobacteria</taxon>
        <taxon>Candidatus Tethybacterales</taxon>
        <taxon>Candidatus Tethybacteraceae</taxon>
        <taxon>Candidatus Amphirhobacter</taxon>
    </lineage>
</organism>
<accession>A0A930UFY5</accession>
<keyword evidence="1" id="KW-0472">Membrane</keyword>
<gene>
    <name evidence="3" type="ORF">ISN26_07365</name>
</gene>
<protein>
    <submittedName>
        <fullName evidence="3">DMT family transporter</fullName>
    </submittedName>
</protein>
<feature type="transmembrane region" description="Helical" evidence="1">
    <location>
        <begin position="260"/>
        <end position="277"/>
    </location>
</feature>
<sequence length="303" mass="32169">MPLRRLPPLLFGRRSRYAREPLGLLAGLAIVVLWSAWYIVSRAGLLGSLTPADITFIRYATGSALVLPLLWRWRGVWRRGVPWRTLAVLVPSYGFLYALALFFGLRDTPAANAGVLLNGLLPAAAALGAWLAFGQGVGRGKLAAIAVLLAANLLMFHAGLADGKLSWALLWIVAATGLLAAYMTVTRRQPVDIRILLPAMSLGNLLLFLPLWPFMASGLGQASAGAIALQAVFQGLVNQLLVVWLISFTISRIGSVSTSVLYGAVPALTAVLGWLFLGERLAGIEVAAIAGCCAGIAAFGRSR</sequence>
<feature type="transmembrane region" description="Helical" evidence="1">
    <location>
        <begin position="56"/>
        <end position="73"/>
    </location>
</feature>
<evidence type="ECO:0000259" key="2">
    <source>
        <dbReference type="Pfam" id="PF00892"/>
    </source>
</evidence>
<feature type="transmembrane region" description="Helical" evidence="1">
    <location>
        <begin position="283"/>
        <end position="300"/>
    </location>
</feature>
<feature type="transmembrane region" description="Helical" evidence="1">
    <location>
        <begin position="85"/>
        <end position="105"/>
    </location>
</feature>
<name>A0A930UFY5_9GAMM</name>